<evidence type="ECO:0000313" key="2">
    <source>
        <dbReference type="EMBL" id="QOY90082.1"/>
    </source>
</evidence>
<sequence>MSRICSVLCCWLLLALPAGARTGPVTCATEHGNWLEKQNLHRVSSRNRKALNLRRAAAFQQDYGDIAVMDDSDGVIASRNPFNLQGKTLEFIPLIGSSSPYGFAVRAAEYDAAAASAGQVLSGLGDDDAIAVDLPIAVPFYGTQRDRIYVHSDGNVTMEQPEAASAARSLGRLSSGPPRLAPLFDDLDPTQANCDVRVWTGSDHVVVTWRNVPEYSDYGTGARQTFQLALWTNGHITFTYQQVAANDVVTGISPGYLAGETEVVSFLNDTSTFYGATVAERFGTTLDIDIVRVAQRFYETHEDAYDYLAIFNTSGIAAAAGALAYETTVRSLRQGIGDTPVWAGDSYGSAHRLQAVLNMGPLRQYPADPYARVGSRGAITGDNTMTLIGHESGHLFLALASVRDPLNPLARPMLGTQNAHWSFNFNSEASLLEGNRIMDNGPGATNRFLTVATVQGYSPLDQYLMGFRPAAEVPSTFLVKGSQYSNSTFPQVGISIRGERQDISVDDVIAAEGQRIPDSTVAQRQFRTAFIMIVPEGSTPNAADIAQLEVYRAEFERYYPSAAGQRAFLDAKLRGMMRLSVWPAAGLVAGQAATASISIGSPASEDLSIALARSADVLEAPDTVVIPKGASSVEFRVVGLAPGVADLSAKAADGRHEDSAARVAVQASPSDVRLVKYYQEDTLLVLKVTDRNELPYLGVKVVVEGLDQDLRSDGNGWIWLTWDPAQTLTAQVDGAPSTKLVLPGTTTP</sequence>
<reference evidence="2 3" key="1">
    <citation type="submission" date="2020-10" db="EMBL/GenBank/DDBJ databases">
        <title>Complete genome sequence of Paludibaculum fermentans P105T, a facultatively anaerobic acidobacterium capable of dissimilatory Fe(III) reduction.</title>
        <authorList>
            <person name="Dedysh S.N."/>
            <person name="Beletsky A.V."/>
            <person name="Kulichevskaya I.S."/>
            <person name="Mardanov A.V."/>
            <person name="Ravin N.V."/>
        </authorList>
    </citation>
    <scope>NUCLEOTIDE SEQUENCE [LARGE SCALE GENOMIC DNA]</scope>
    <source>
        <strain evidence="2 3">P105</strain>
    </source>
</reference>
<dbReference type="KEGG" id="pfer:IRI77_09050"/>
<accession>A0A7S7SLB5</accession>
<gene>
    <name evidence="2" type="ORF">IRI77_09050</name>
</gene>
<keyword evidence="3" id="KW-1185">Reference proteome</keyword>
<evidence type="ECO:0000313" key="3">
    <source>
        <dbReference type="Proteomes" id="UP000593892"/>
    </source>
</evidence>
<dbReference type="EMBL" id="CP063849">
    <property type="protein sequence ID" value="QOY90082.1"/>
    <property type="molecule type" value="Genomic_DNA"/>
</dbReference>
<feature type="chain" id="PRO_5032493355" evidence="1">
    <location>
        <begin position="21"/>
        <end position="748"/>
    </location>
</feature>
<dbReference type="AlphaFoldDB" id="A0A7S7SLB5"/>
<keyword evidence="1" id="KW-0732">Signal</keyword>
<dbReference type="RefSeq" id="WP_194451744.1">
    <property type="nucleotide sequence ID" value="NZ_CP063849.1"/>
</dbReference>
<feature type="signal peptide" evidence="1">
    <location>
        <begin position="1"/>
        <end position="20"/>
    </location>
</feature>
<evidence type="ECO:0000256" key="1">
    <source>
        <dbReference type="SAM" id="SignalP"/>
    </source>
</evidence>
<proteinExistence type="predicted"/>
<organism evidence="2 3">
    <name type="scientific">Paludibaculum fermentans</name>
    <dbReference type="NCBI Taxonomy" id="1473598"/>
    <lineage>
        <taxon>Bacteria</taxon>
        <taxon>Pseudomonadati</taxon>
        <taxon>Acidobacteriota</taxon>
        <taxon>Terriglobia</taxon>
        <taxon>Bryobacterales</taxon>
        <taxon>Bryobacteraceae</taxon>
        <taxon>Paludibaculum</taxon>
    </lineage>
</organism>
<dbReference type="Proteomes" id="UP000593892">
    <property type="component" value="Chromosome"/>
</dbReference>
<protein>
    <submittedName>
        <fullName evidence="2">Uncharacterized protein</fullName>
    </submittedName>
</protein>
<name>A0A7S7SLB5_PALFE</name>